<keyword evidence="2" id="KW-1185">Reference proteome</keyword>
<evidence type="ECO:0000313" key="2">
    <source>
        <dbReference type="Proteomes" id="UP000315540"/>
    </source>
</evidence>
<dbReference type="Proteomes" id="UP000315540">
    <property type="component" value="Unassembled WGS sequence"/>
</dbReference>
<organism evidence="1 2">
    <name type="scientific">Aquimarina algicola</name>
    <dbReference type="NCBI Taxonomy" id="2589995"/>
    <lineage>
        <taxon>Bacteria</taxon>
        <taxon>Pseudomonadati</taxon>
        <taxon>Bacteroidota</taxon>
        <taxon>Flavobacteriia</taxon>
        <taxon>Flavobacteriales</taxon>
        <taxon>Flavobacteriaceae</taxon>
        <taxon>Aquimarina</taxon>
    </lineage>
</organism>
<dbReference type="RefSeq" id="WP_140596123.1">
    <property type="nucleotide sequence ID" value="NZ_VFWZ01000008.1"/>
</dbReference>
<reference evidence="1 2" key="1">
    <citation type="submission" date="2019-06" db="EMBL/GenBank/DDBJ databases">
        <authorList>
            <person name="Meng X."/>
        </authorList>
    </citation>
    <scope>NUCLEOTIDE SEQUENCE [LARGE SCALE GENOMIC DNA]</scope>
    <source>
        <strain evidence="1 2">M625</strain>
    </source>
</reference>
<name>A0A504J6U4_9FLAO</name>
<sequence>MVPTYNLERMYEVFLFLLYETKEEFNQYMNEYLKIYHQDSTLHFAGFEKAFVRLYQNKETSQFKATNLIDIELKCCLQNKVSNERFDFIQTAALNLYQFPTNLSDSDGLEELTIEIPEVPLGEKQHNSDIFMYLGFGVTIRQSSIYFKKIENDYFINWKGIAEDIDYYDERAKPNTFDLVAKIERIQNVRTTDIIEG</sequence>
<evidence type="ECO:0000313" key="1">
    <source>
        <dbReference type="EMBL" id="TPN82819.1"/>
    </source>
</evidence>
<comment type="caution">
    <text evidence="1">The sequence shown here is derived from an EMBL/GenBank/DDBJ whole genome shotgun (WGS) entry which is preliminary data.</text>
</comment>
<dbReference type="AlphaFoldDB" id="A0A504J6U4"/>
<dbReference type="EMBL" id="VFWZ01000008">
    <property type="protein sequence ID" value="TPN82819.1"/>
    <property type="molecule type" value="Genomic_DNA"/>
</dbReference>
<protein>
    <submittedName>
        <fullName evidence="1">Uncharacterized protein</fullName>
    </submittedName>
</protein>
<accession>A0A504J6U4</accession>
<gene>
    <name evidence="1" type="ORF">FHK87_20545</name>
</gene>
<proteinExistence type="predicted"/>